<accession>A0A087TZ59</accession>
<dbReference type="AlphaFoldDB" id="A0A087TZ59"/>
<protein>
    <submittedName>
        <fullName evidence="1">Uncharacterized protein</fullName>
    </submittedName>
</protein>
<gene>
    <name evidence="1" type="ORF">X975_13511</name>
</gene>
<keyword evidence="2" id="KW-1185">Reference proteome</keyword>
<organism evidence="1 2">
    <name type="scientific">Stegodyphus mimosarum</name>
    <name type="common">African social velvet spider</name>
    <dbReference type="NCBI Taxonomy" id="407821"/>
    <lineage>
        <taxon>Eukaryota</taxon>
        <taxon>Metazoa</taxon>
        <taxon>Ecdysozoa</taxon>
        <taxon>Arthropoda</taxon>
        <taxon>Chelicerata</taxon>
        <taxon>Arachnida</taxon>
        <taxon>Araneae</taxon>
        <taxon>Araneomorphae</taxon>
        <taxon>Entelegynae</taxon>
        <taxon>Eresoidea</taxon>
        <taxon>Eresidae</taxon>
        <taxon>Stegodyphus</taxon>
    </lineage>
</organism>
<dbReference type="Proteomes" id="UP000054359">
    <property type="component" value="Unassembled WGS sequence"/>
</dbReference>
<dbReference type="EMBL" id="KK117408">
    <property type="protein sequence ID" value="KFM70398.1"/>
    <property type="molecule type" value="Genomic_DNA"/>
</dbReference>
<name>A0A087TZ59_STEMI</name>
<sequence length="77" mass="9315">MFNETVCFKDGRYEVGLPWKRNWEELKDNYDVAKNRLATLVKRIKRDNPLYLEYCDILNNYLSERIIEKVMSPVKEV</sequence>
<feature type="non-terminal residue" evidence="1">
    <location>
        <position position="77"/>
    </location>
</feature>
<dbReference type="OrthoDB" id="6435240at2759"/>
<dbReference type="STRING" id="407821.A0A087TZ59"/>
<reference evidence="1 2" key="1">
    <citation type="submission" date="2013-11" db="EMBL/GenBank/DDBJ databases">
        <title>Genome sequencing of Stegodyphus mimosarum.</title>
        <authorList>
            <person name="Bechsgaard J."/>
        </authorList>
    </citation>
    <scope>NUCLEOTIDE SEQUENCE [LARGE SCALE GENOMIC DNA]</scope>
</reference>
<evidence type="ECO:0000313" key="1">
    <source>
        <dbReference type="EMBL" id="KFM70398.1"/>
    </source>
</evidence>
<proteinExistence type="predicted"/>
<evidence type="ECO:0000313" key="2">
    <source>
        <dbReference type="Proteomes" id="UP000054359"/>
    </source>
</evidence>